<keyword evidence="7" id="KW-1185">Reference proteome</keyword>
<evidence type="ECO:0000256" key="2">
    <source>
        <dbReference type="ARBA" id="ARBA00022801"/>
    </source>
</evidence>
<evidence type="ECO:0000256" key="3">
    <source>
        <dbReference type="ARBA" id="ARBA00023295"/>
    </source>
</evidence>
<reference evidence="6" key="1">
    <citation type="submission" date="2020-11" db="EMBL/GenBank/DDBJ databases">
        <title>Isolation and identification of active actinomycetes.</title>
        <authorList>
            <person name="Yu B."/>
        </authorList>
    </citation>
    <scope>NUCLEOTIDE SEQUENCE</scope>
    <source>
        <strain evidence="6">NEAU-YB345</strain>
    </source>
</reference>
<gene>
    <name evidence="6" type="ORF">I2501_16375</name>
</gene>
<accession>A0A931FCD0</accession>
<dbReference type="EMBL" id="JADPRT010000006">
    <property type="protein sequence ID" value="MBF9069602.1"/>
    <property type="molecule type" value="Genomic_DNA"/>
</dbReference>
<dbReference type="Gene3D" id="3.20.20.300">
    <property type="entry name" value="Glycoside hydrolase, family 3, N-terminal domain"/>
    <property type="match status" value="1"/>
</dbReference>
<dbReference type="GO" id="GO:0004553">
    <property type="term" value="F:hydrolase activity, hydrolyzing O-glycosyl compounds"/>
    <property type="evidence" value="ECO:0007669"/>
    <property type="project" value="InterPro"/>
</dbReference>
<keyword evidence="2 6" id="KW-0378">Hydrolase</keyword>
<comment type="caution">
    <text evidence="6">The sequence shown here is derived from an EMBL/GenBank/DDBJ whole genome shotgun (WGS) entry which is preliminary data.</text>
</comment>
<feature type="domain" description="Glycoside hydrolase family 3 N-terminal" evidence="5">
    <location>
        <begin position="142"/>
        <end position="436"/>
    </location>
</feature>
<evidence type="ECO:0000256" key="4">
    <source>
        <dbReference type="SAM" id="MobiDB-lite"/>
    </source>
</evidence>
<dbReference type="GO" id="GO:0005975">
    <property type="term" value="P:carbohydrate metabolic process"/>
    <property type="evidence" value="ECO:0007669"/>
    <property type="project" value="InterPro"/>
</dbReference>
<dbReference type="InterPro" id="IPR050226">
    <property type="entry name" value="NagZ_Beta-hexosaminidase"/>
</dbReference>
<feature type="compositionally biased region" description="Low complexity" evidence="4">
    <location>
        <begin position="86"/>
        <end position="101"/>
    </location>
</feature>
<evidence type="ECO:0000259" key="5">
    <source>
        <dbReference type="Pfam" id="PF00933"/>
    </source>
</evidence>
<dbReference type="InterPro" id="IPR036962">
    <property type="entry name" value="Glyco_hydro_3_N_sf"/>
</dbReference>
<keyword evidence="3" id="KW-0326">Glycosidase</keyword>
<feature type="compositionally biased region" description="Low complexity" evidence="4">
    <location>
        <begin position="52"/>
        <end position="79"/>
    </location>
</feature>
<feature type="region of interest" description="Disordered" evidence="4">
    <location>
        <begin position="1"/>
        <end position="23"/>
    </location>
</feature>
<sequence>MPFPSETDATPSTTRGDRPRRRRKSVLLVTAVAAAGAALITSCASSTTAVRTASADGASPRTSAPATTTPTPRSSSAAPVKPAPRTSAPTHTATQTAAAVAPTCTTQSQLANWSTHRLAMTTIAVPVDENNVSAATAEVSQGAGGVLLFGTSAPSSLGSDLAALRANTPGHVGLLAMTDEEGGQIQRMSNLVGNLPWQSWMAQNWSPAQVRSAMAAMGKQMAAAGVNMDLAPVADVDGRQVIPGPTNPDGVRAFSGDSNVVSRYSVAAMEGLRDAGVVPVVKHFPGLGGSNADSDYAAADTVPWSTEQQVGIPPFQAQIAAGAPAIMVANNTVPGLTTGPASLSSEAITGELRGNLGYHGLVITDSLDAGAITAAGYDLPSASVQAIRAGADMVMFSNTAQAGTETNAIADAITSAVDNGQLSRARLVSAAASVLAVRNVNLCG</sequence>
<protein>
    <submittedName>
        <fullName evidence="6">Glycoside hydrolase family 3 protein</fullName>
    </submittedName>
</protein>
<evidence type="ECO:0000313" key="6">
    <source>
        <dbReference type="EMBL" id="MBF9069602.1"/>
    </source>
</evidence>
<dbReference type="SUPFAM" id="SSF51445">
    <property type="entry name" value="(Trans)glycosidases"/>
    <property type="match status" value="1"/>
</dbReference>
<dbReference type="Proteomes" id="UP000657385">
    <property type="component" value="Unassembled WGS sequence"/>
</dbReference>
<dbReference type="InterPro" id="IPR001764">
    <property type="entry name" value="Glyco_hydro_3_N"/>
</dbReference>
<dbReference type="GO" id="GO:0009254">
    <property type="term" value="P:peptidoglycan turnover"/>
    <property type="evidence" value="ECO:0007669"/>
    <property type="project" value="TreeGrafter"/>
</dbReference>
<feature type="region of interest" description="Disordered" evidence="4">
    <location>
        <begin position="52"/>
        <end position="101"/>
    </location>
</feature>
<dbReference type="RefSeq" id="WP_196194782.1">
    <property type="nucleotide sequence ID" value="NZ_JADPRT010000006.1"/>
</dbReference>
<comment type="similarity">
    <text evidence="1">Belongs to the glycosyl hydrolase 3 family.</text>
</comment>
<name>A0A931FCD0_9ACTN</name>
<evidence type="ECO:0000256" key="1">
    <source>
        <dbReference type="ARBA" id="ARBA00005336"/>
    </source>
</evidence>
<dbReference type="Pfam" id="PF00933">
    <property type="entry name" value="Glyco_hydro_3"/>
    <property type="match status" value="1"/>
</dbReference>
<organism evidence="6 7">
    <name type="scientific">Streptacidiphilus fuscans</name>
    <dbReference type="NCBI Taxonomy" id="2789292"/>
    <lineage>
        <taxon>Bacteria</taxon>
        <taxon>Bacillati</taxon>
        <taxon>Actinomycetota</taxon>
        <taxon>Actinomycetes</taxon>
        <taxon>Kitasatosporales</taxon>
        <taxon>Streptomycetaceae</taxon>
        <taxon>Streptacidiphilus</taxon>
    </lineage>
</organism>
<evidence type="ECO:0000313" key="7">
    <source>
        <dbReference type="Proteomes" id="UP000657385"/>
    </source>
</evidence>
<dbReference type="PANTHER" id="PTHR30480:SF16">
    <property type="entry name" value="GLYCOSIDE HYDROLASE FAMILY 3 DOMAIN PROTEIN"/>
    <property type="match status" value="1"/>
</dbReference>
<dbReference type="PANTHER" id="PTHR30480">
    <property type="entry name" value="BETA-HEXOSAMINIDASE-RELATED"/>
    <property type="match status" value="1"/>
</dbReference>
<proteinExistence type="inferred from homology"/>
<dbReference type="AlphaFoldDB" id="A0A931FCD0"/>
<dbReference type="InterPro" id="IPR017853">
    <property type="entry name" value="GH"/>
</dbReference>